<keyword evidence="3" id="KW-0732">Signal</keyword>
<organism evidence="4 5">
    <name type="scientific">Nocardioides flavus</name>
    <name type="common">ex Wang et al. 2016</name>
    <dbReference type="NCBI Taxonomy" id="2058780"/>
    <lineage>
        <taxon>Bacteria</taxon>
        <taxon>Bacillati</taxon>
        <taxon>Actinomycetota</taxon>
        <taxon>Actinomycetes</taxon>
        <taxon>Propionibacteriales</taxon>
        <taxon>Nocardioidaceae</taxon>
        <taxon>Nocardioides</taxon>
    </lineage>
</organism>
<name>A0ABQ3HNL4_9ACTN</name>
<feature type="signal peptide" evidence="3">
    <location>
        <begin position="1"/>
        <end position="25"/>
    </location>
</feature>
<gene>
    <name evidence="4" type="ORF">GCM10011376_23290</name>
</gene>
<accession>A0ABQ3HNL4</accession>
<dbReference type="InterPro" id="IPR001258">
    <property type="entry name" value="NHL_repeat"/>
</dbReference>
<reference evidence="5" key="1">
    <citation type="journal article" date="2019" name="Int. J. Syst. Evol. Microbiol.">
        <title>The Global Catalogue of Microorganisms (GCM) 10K type strain sequencing project: providing services to taxonomists for standard genome sequencing and annotation.</title>
        <authorList>
            <consortium name="The Broad Institute Genomics Platform"/>
            <consortium name="The Broad Institute Genome Sequencing Center for Infectious Disease"/>
            <person name="Wu L."/>
            <person name="Ma J."/>
        </authorList>
    </citation>
    <scope>NUCLEOTIDE SEQUENCE [LARGE SCALE GENOMIC DNA]</scope>
    <source>
        <strain evidence="5">CGMCC 1.12791</strain>
    </source>
</reference>
<dbReference type="PANTHER" id="PTHR24104:SF25">
    <property type="entry name" value="PROTEIN LIN-41"/>
    <property type="match status" value="1"/>
</dbReference>
<sequence length="831" mass="88506">MKRRAVAAAGAALLTVGSLGTVAVADPAPPAGVVAFADEDRSSSLTGEVPRQRYQFSSPTTVTYDRDTMTGAPSAARVYVADVGNHVVRVLDLDGRQVGALESDGASLDPASPHGSVPVITAPLGIAFLSKTEADDDRLAGLYVNDVGTHRIHFFRTDPANPDAFRYVTSIGQKGNGGGQDLTLPRNLTVLPQGLLYVSDEFNNRIKGFRLDPATWQASLVTTVGATDATGRHVGAGPVLPGEDKDWGTDSTSYDDYAGSPAKVSGFRIPQGQTWYRTGTRTFLYVTDNGNNRIKLFEVATNGTLTLLDILGRFTASGSVEHLKRPRGVRVDTQGNLFVADTYGGRILRFDNLAGSGVAPSYRTSKSADAVARWAYGKLGLHQVDMRTPATAGLEDESMQLPNDAVPLLRPDGTRVTEDVVAWGTFYDDAPVVLVSDTGNHRIKKCWEGPSGGTILRCSVSDGVGTATDHEFWGHPRELPGQLHYASALVELPAQGTQPATILVSDTPNSVIEQYSTDGARLGSFTGSQLMWGVTGLATFRTGAGGDDRRVAALVASDATLPWPYVADTSLRLYTGSGSLATTFNLTYRTGGRPQPAISFLDGNLPTAIDVVAETSSRLGVFVTTSSDHLWRFTYDRVNATLTTDWVAGGRDASKGQDHQTDWNYGPNFFGQGASGTFDQVQDVAAGGGRVYAVDRRNQRINVFRADTGAYVGRIGAGGGTYDHPDTITADKFFLPHGIDLDPASGKLLVGDGFNFVVRRYSSPAGLAPDASGQIRPAFEGYWLDPSLGTLDGGLFAPQHVLFSSTGRIFTDSLISNRVTRFTTASMTPAP</sequence>
<feature type="chain" id="PRO_5045276487" description="NHL repeat-containing protein" evidence="3">
    <location>
        <begin position="26"/>
        <end position="831"/>
    </location>
</feature>
<dbReference type="InterPro" id="IPR011042">
    <property type="entry name" value="6-blade_b-propeller_TolB-like"/>
</dbReference>
<dbReference type="Gene3D" id="2.120.10.30">
    <property type="entry name" value="TolB, C-terminal domain"/>
    <property type="match status" value="3"/>
</dbReference>
<dbReference type="CDD" id="cd05819">
    <property type="entry name" value="NHL"/>
    <property type="match status" value="1"/>
</dbReference>
<keyword evidence="1" id="KW-0677">Repeat</keyword>
<feature type="repeat" description="NHL" evidence="2">
    <location>
        <begin position="311"/>
        <end position="353"/>
    </location>
</feature>
<comment type="caution">
    <text evidence="4">The sequence shown here is derived from an EMBL/GenBank/DDBJ whole genome shotgun (WGS) entry which is preliminary data.</text>
</comment>
<dbReference type="SUPFAM" id="SSF63829">
    <property type="entry name" value="Calcium-dependent phosphotriesterase"/>
    <property type="match status" value="1"/>
</dbReference>
<evidence type="ECO:0000256" key="3">
    <source>
        <dbReference type="SAM" id="SignalP"/>
    </source>
</evidence>
<dbReference type="PROSITE" id="PS51125">
    <property type="entry name" value="NHL"/>
    <property type="match status" value="1"/>
</dbReference>
<dbReference type="SUPFAM" id="SSF101898">
    <property type="entry name" value="NHL repeat"/>
    <property type="match status" value="1"/>
</dbReference>
<evidence type="ECO:0000256" key="2">
    <source>
        <dbReference type="PROSITE-ProRule" id="PRU00504"/>
    </source>
</evidence>
<evidence type="ECO:0008006" key="6">
    <source>
        <dbReference type="Google" id="ProtNLM"/>
    </source>
</evidence>
<dbReference type="EMBL" id="BNAD01000005">
    <property type="protein sequence ID" value="GHE17719.1"/>
    <property type="molecule type" value="Genomic_DNA"/>
</dbReference>
<protein>
    <recommendedName>
        <fullName evidence="6">NHL repeat-containing protein</fullName>
    </recommendedName>
</protein>
<evidence type="ECO:0000313" key="4">
    <source>
        <dbReference type="EMBL" id="GHE17719.1"/>
    </source>
</evidence>
<dbReference type="InterPro" id="IPR050952">
    <property type="entry name" value="TRIM-NHL_E3_ligases"/>
</dbReference>
<proteinExistence type="predicted"/>
<dbReference type="RefSeq" id="WP_191279645.1">
    <property type="nucleotide sequence ID" value="NZ_BNAD01000005.1"/>
</dbReference>
<dbReference type="Pfam" id="PF01436">
    <property type="entry name" value="NHL"/>
    <property type="match status" value="1"/>
</dbReference>
<keyword evidence="5" id="KW-1185">Reference proteome</keyword>
<evidence type="ECO:0000313" key="5">
    <source>
        <dbReference type="Proteomes" id="UP000597341"/>
    </source>
</evidence>
<dbReference type="Proteomes" id="UP000597341">
    <property type="component" value="Unassembled WGS sequence"/>
</dbReference>
<dbReference type="PANTHER" id="PTHR24104">
    <property type="entry name" value="E3 UBIQUITIN-PROTEIN LIGASE NHLRC1-RELATED"/>
    <property type="match status" value="1"/>
</dbReference>
<evidence type="ECO:0000256" key="1">
    <source>
        <dbReference type="ARBA" id="ARBA00022737"/>
    </source>
</evidence>